<comment type="caution">
    <text evidence="1">The sequence shown here is derived from an EMBL/GenBank/DDBJ whole genome shotgun (WGS) entry which is preliminary data.</text>
</comment>
<proteinExistence type="predicted"/>
<dbReference type="RefSeq" id="WP_341598365.1">
    <property type="nucleotide sequence ID" value="NZ_JBAKAZ010000046.1"/>
</dbReference>
<name>A0ABU9GSP9_9GAMM</name>
<gene>
    <name evidence="1" type="ORF">V6256_11540</name>
</gene>
<dbReference type="Proteomes" id="UP001369082">
    <property type="component" value="Unassembled WGS sequence"/>
</dbReference>
<evidence type="ECO:0000313" key="2">
    <source>
        <dbReference type="Proteomes" id="UP001369082"/>
    </source>
</evidence>
<protein>
    <submittedName>
        <fullName evidence="1">Uncharacterized protein</fullName>
    </submittedName>
</protein>
<dbReference type="EMBL" id="JBAKAZ010000046">
    <property type="protein sequence ID" value="MEL0630239.1"/>
    <property type="molecule type" value="Genomic_DNA"/>
</dbReference>
<accession>A0ABU9GSP9</accession>
<reference evidence="1 2" key="1">
    <citation type="submission" date="2024-02" db="EMBL/GenBank/DDBJ databases">
        <title>Bacteria isolated from the canopy kelp, Nereocystis luetkeana.</title>
        <authorList>
            <person name="Pfister C.A."/>
            <person name="Younker I.T."/>
            <person name="Light S.H."/>
        </authorList>
    </citation>
    <scope>NUCLEOTIDE SEQUENCE [LARGE SCALE GENOMIC DNA]</scope>
    <source>
        <strain evidence="1 2">TI.1.05</strain>
    </source>
</reference>
<dbReference type="Pfam" id="PF22098">
    <property type="entry name" value="DUF6942"/>
    <property type="match status" value="1"/>
</dbReference>
<organism evidence="1 2">
    <name type="scientific">Psychromonas aquatilis</name>
    <dbReference type="NCBI Taxonomy" id="2005072"/>
    <lineage>
        <taxon>Bacteria</taxon>
        <taxon>Pseudomonadati</taxon>
        <taxon>Pseudomonadota</taxon>
        <taxon>Gammaproteobacteria</taxon>
        <taxon>Alteromonadales</taxon>
        <taxon>Psychromonadaceae</taxon>
        <taxon>Psychromonas</taxon>
    </lineage>
</organism>
<sequence length="185" mass="21270">MIEQLLIGKRGIGDSEFSFAVYIENQPPMDEYQQLNEVVALKTGEISRIGQVCGNGWRKVFNVYAKLLYALDSNYFNFSSFAPSWQQYRDQYLLQSNSQTALLFSPPELISSSDNNVIHIICGRTYAKKLLNEGQLAAQLLWLNEEFAIDTKQKIIICPYFDYRQLSNIKIDYLASLLRQFRATG</sequence>
<dbReference type="InterPro" id="IPR054222">
    <property type="entry name" value="DUF6942"/>
</dbReference>
<evidence type="ECO:0000313" key="1">
    <source>
        <dbReference type="EMBL" id="MEL0630239.1"/>
    </source>
</evidence>
<keyword evidence="2" id="KW-1185">Reference proteome</keyword>